<dbReference type="GO" id="GO:0003735">
    <property type="term" value="F:structural constituent of ribosome"/>
    <property type="evidence" value="ECO:0007669"/>
    <property type="project" value="InterPro"/>
</dbReference>
<dbReference type="GO" id="GO:0022627">
    <property type="term" value="C:cytosolic small ribosomal subunit"/>
    <property type="evidence" value="ECO:0007669"/>
    <property type="project" value="TreeGrafter"/>
</dbReference>
<accession>A0A078B456</accession>
<dbReference type="SUPFAM" id="SSF50249">
    <property type="entry name" value="Nucleic acid-binding proteins"/>
    <property type="match status" value="1"/>
</dbReference>
<evidence type="ECO:0000313" key="5">
    <source>
        <dbReference type="Proteomes" id="UP000039865"/>
    </source>
</evidence>
<keyword evidence="2 4" id="KW-0689">Ribosomal protein</keyword>
<comment type="similarity">
    <text evidence="1">Belongs to the universal ribosomal protein uS17 family.</text>
</comment>
<gene>
    <name evidence="4" type="primary">Contig675.g755</name>
    <name evidence="4" type="ORF">STYLEM_18447</name>
</gene>
<dbReference type="OMA" id="KHYYVRN"/>
<dbReference type="AlphaFoldDB" id="A0A078B456"/>
<dbReference type="OrthoDB" id="274752at2759"/>
<organism evidence="4 5">
    <name type="scientific">Stylonychia lemnae</name>
    <name type="common">Ciliate</name>
    <dbReference type="NCBI Taxonomy" id="5949"/>
    <lineage>
        <taxon>Eukaryota</taxon>
        <taxon>Sar</taxon>
        <taxon>Alveolata</taxon>
        <taxon>Ciliophora</taxon>
        <taxon>Intramacronucleata</taxon>
        <taxon>Spirotrichea</taxon>
        <taxon>Stichotrichia</taxon>
        <taxon>Sporadotrichida</taxon>
        <taxon>Oxytrichidae</taxon>
        <taxon>Stylonychinae</taxon>
        <taxon>Stylonychia</taxon>
    </lineage>
</organism>
<dbReference type="EMBL" id="CCKQ01017432">
    <property type="protein sequence ID" value="CDW89315.1"/>
    <property type="molecule type" value="Genomic_DNA"/>
</dbReference>
<dbReference type="Gene3D" id="2.40.50.140">
    <property type="entry name" value="Nucleic acid-binding proteins"/>
    <property type="match status" value="1"/>
</dbReference>
<keyword evidence="5" id="KW-1185">Reference proteome</keyword>
<evidence type="ECO:0000256" key="2">
    <source>
        <dbReference type="ARBA" id="ARBA00022980"/>
    </source>
</evidence>
<evidence type="ECO:0000256" key="3">
    <source>
        <dbReference type="ARBA" id="ARBA00023274"/>
    </source>
</evidence>
<dbReference type="Proteomes" id="UP000039865">
    <property type="component" value="Unassembled WGS sequence"/>
</dbReference>
<dbReference type="CDD" id="cd00364">
    <property type="entry name" value="Ribosomal_uS17"/>
    <property type="match status" value="1"/>
</dbReference>
<evidence type="ECO:0000256" key="1">
    <source>
        <dbReference type="ARBA" id="ARBA00010254"/>
    </source>
</evidence>
<dbReference type="InParanoid" id="A0A078B456"/>
<dbReference type="GO" id="GO:0006412">
    <property type="term" value="P:translation"/>
    <property type="evidence" value="ECO:0007669"/>
    <property type="project" value="InterPro"/>
</dbReference>
<protein>
    <submittedName>
        <fullName evidence="4">30s ribosomal protein s17</fullName>
    </submittedName>
</protein>
<dbReference type="PANTHER" id="PTHR10744">
    <property type="entry name" value="40S RIBOSOMAL PROTEIN S11 FAMILY MEMBER"/>
    <property type="match status" value="1"/>
</dbReference>
<dbReference type="Pfam" id="PF00366">
    <property type="entry name" value="Ribosomal_S17"/>
    <property type="match status" value="1"/>
</dbReference>
<sequence>MSSSIWNLTHPLRTGYVHLKPGGCEQFGTVIRQGKMKKTVSVMVTRYRYNKKYGLWQSRNHLKHVHDEDEYCRTGDKVVISTCKKLSNLKHYYVRNVIKPVGRVNMYEKDITQYERDQIKFNENLRQNLERMMII</sequence>
<dbReference type="InterPro" id="IPR000266">
    <property type="entry name" value="Ribosomal_uS17"/>
</dbReference>
<dbReference type="InterPro" id="IPR012340">
    <property type="entry name" value="NA-bd_OB-fold"/>
</dbReference>
<proteinExistence type="inferred from homology"/>
<dbReference type="PANTHER" id="PTHR10744:SF1">
    <property type="entry name" value="SMALL RIBOSOMAL SUBUNIT PROTEIN US17M"/>
    <property type="match status" value="1"/>
</dbReference>
<name>A0A078B456_STYLE</name>
<reference evidence="4 5" key="1">
    <citation type="submission" date="2014-06" db="EMBL/GenBank/DDBJ databases">
        <authorList>
            <person name="Swart Estienne"/>
        </authorList>
    </citation>
    <scope>NUCLEOTIDE SEQUENCE [LARGE SCALE GENOMIC DNA]</scope>
    <source>
        <strain evidence="4 5">130c</strain>
    </source>
</reference>
<evidence type="ECO:0000313" key="4">
    <source>
        <dbReference type="EMBL" id="CDW89315.1"/>
    </source>
</evidence>
<keyword evidence="3" id="KW-0687">Ribonucleoprotein</keyword>